<evidence type="ECO:0000256" key="2">
    <source>
        <dbReference type="ARBA" id="ARBA00009347"/>
    </source>
</evidence>
<evidence type="ECO:0000259" key="7">
    <source>
        <dbReference type="Pfam" id="PF00441"/>
    </source>
</evidence>
<dbReference type="InterPro" id="IPR037069">
    <property type="entry name" value="AcylCoA_DH/ox_N_sf"/>
</dbReference>
<dbReference type="PANTHER" id="PTHR43292:SF3">
    <property type="entry name" value="ACYL-COA DEHYDROGENASE FADE29"/>
    <property type="match status" value="1"/>
</dbReference>
<keyword evidence="5 6" id="KW-0560">Oxidoreductase</keyword>
<evidence type="ECO:0000259" key="8">
    <source>
        <dbReference type="Pfam" id="PF02770"/>
    </source>
</evidence>
<dbReference type="InterPro" id="IPR052161">
    <property type="entry name" value="Mycobact_Acyl-CoA_DH"/>
</dbReference>
<dbReference type="OrthoDB" id="4759677at2"/>
<reference evidence="10 11" key="2">
    <citation type="submission" date="2019-09" db="EMBL/GenBank/DDBJ databases">
        <authorList>
            <person name="Jin C."/>
        </authorList>
    </citation>
    <scope>NUCLEOTIDE SEQUENCE [LARGE SCALE GENOMIC DNA]</scope>
    <source>
        <strain evidence="10 11">AN110305</strain>
    </source>
</reference>
<proteinExistence type="inferred from homology"/>
<dbReference type="InterPro" id="IPR046373">
    <property type="entry name" value="Acyl-CoA_Oxase/DH_mid-dom_sf"/>
</dbReference>
<accession>A0A5B2WMF1</accession>
<keyword evidence="3 6" id="KW-0285">Flavoprotein</keyword>
<dbReference type="PANTHER" id="PTHR43292">
    <property type="entry name" value="ACYL-COA DEHYDROGENASE"/>
    <property type="match status" value="1"/>
</dbReference>
<evidence type="ECO:0000313" key="11">
    <source>
        <dbReference type="Proteomes" id="UP000323454"/>
    </source>
</evidence>
<dbReference type="InterPro" id="IPR009075">
    <property type="entry name" value="AcylCo_DH/oxidase_C"/>
</dbReference>
<organism evidence="10 11">
    <name type="scientific">Solihabitans fulvus</name>
    <dbReference type="NCBI Taxonomy" id="1892852"/>
    <lineage>
        <taxon>Bacteria</taxon>
        <taxon>Bacillati</taxon>
        <taxon>Actinomycetota</taxon>
        <taxon>Actinomycetes</taxon>
        <taxon>Pseudonocardiales</taxon>
        <taxon>Pseudonocardiaceae</taxon>
        <taxon>Solihabitans</taxon>
    </lineage>
</organism>
<sequence length="377" mass="41048">MSARELAFREEVRRWLAANVPREPLPSLETAPGFAAHRGWERILFDAGLSAVAWPSRYGGRDATLTEWLLFEEEYHAARAPARVGQNGLFLLAPTLFEHGTEAQRRRFLPGIASGEVVWAQAWSEPEAGSDLAAVRARADRTDGGWLLSGQKTWSSRAAFADRAFGLFRSDPGAERHRGLSYFLFPLTAEGVTVRPIARLDGKPAFAEIFLDSVFVPDEDVVGEVGQGWRVAMSTAGSERGLTLRSPGRFLASATRLVELWRTEGGGGALRDQVVDCWIAAQAYRLGTFETAARLTEGGSTGAEASLGKIFWSELDIAMHETALELLGENGELDSGAPDSWTAGYLFALAGPIYAGTNEIQRTVVAERLLGLPRADR</sequence>
<dbReference type="InterPro" id="IPR006091">
    <property type="entry name" value="Acyl-CoA_Oxase/DH_mid-dom"/>
</dbReference>
<dbReference type="EMBL" id="VUOB01000074">
    <property type="protein sequence ID" value="KAA2252615.1"/>
    <property type="molecule type" value="Genomic_DNA"/>
</dbReference>
<keyword evidence="11" id="KW-1185">Reference proteome</keyword>
<feature type="domain" description="Acyl-CoA dehydrogenase/oxidase N-terminal" evidence="9">
    <location>
        <begin position="4"/>
        <end position="116"/>
    </location>
</feature>
<dbReference type="SUPFAM" id="SSF47203">
    <property type="entry name" value="Acyl-CoA dehydrogenase C-terminal domain-like"/>
    <property type="match status" value="1"/>
</dbReference>
<name>A0A5B2WMF1_9PSEU</name>
<dbReference type="Pfam" id="PF02770">
    <property type="entry name" value="Acyl-CoA_dh_M"/>
    <property type="match status" value="1"/>
</dbReference>
<dbReference type="Pfam" id="PF00441">
    <property type="entry name" value="Acyl-CoA_dh_1"/>
    <property type="match status" value="1"/>
</dbReference>
<dbReference type="InterPro" id="IPR013786">
    <property type="entry name" value="AcylCoA_DH/ox_N"/>
</dbReference>
<dbReference type="AlphaFoldDB" id="A0A5B2WMF1"/>
<dbReference type="InterPro" id="IPR009100">
    <property type="entry name" value="AcylCoA_DH/oxidase_NM_dom_sf"/>
</dbReference>
<dbReference type="Proteomes" id="UP000323454">
    <property type="component" value="Unassembled WGS sequence"/>
</dbReference>
<dbReference type="GO" id="GO:0016627">
    <property type="term" value="F:oxidoreductase activity, acting on the CH-CH group of donors"/>
    <property type="evidence" value="ECO:0007669"/>
    <property type="project" value="InterPro"/>
</dbReference>
<dbReference type="GO" id="GO:0005886">
    <property type="term" value="C:plasma membrane"/>
    <property type="evidence" value="ECO:0007669"/>
    <property type="project" value="TreeGrafter"/>
</dbReference>
<reference evidence="10 11" key="1">
    <citation type="submission" date="2019-09" db="EMBL/GenBank/DDBJ databases">
        <title>Goodfellowia gen. nov., a new genus of the Pseudonocardineae related to Actinoalloteichus, containing Goodfellowia coeruleoviolacea gen. nov., comb. nov. gen. nov., comb. nov.</title>
        <authorList>
            <person name="Labeda D."/>
        </authorList>
    </citation>
    <scope>NUCLEOTIDE SEQUENCE [LARGE SCALE GENOMIC DNA]</scope>
    <source>
        <strain evidence="10 11">AN110305</strain>
    </source>
</reference>
<evidence type="ECO:0000256" key="1">
    <source>
        <dbReference type="ARBA" id="ARBA00001974"/>
    </source>
</evidence>
<feature type="domain" description="Acyl-CoA oxidase/dehydrogenase middle" evidence="8">
    <location>
        <begin position="120"/>
        <end position="212"/>
    </location>
</feature>
<evidence type="ECO:0000256" key="6">
    <source>
        <dbReference type="RuleBase" id="RU362125"/>
    </source>
</evidence>
<evidence type="ECO:0000256" key="3">
    <source>
        <dbReference type="ARBA" id="ARBA00022630"/>
    </source>
</evidence>
<dbReference type="Gene3D" id="1.20.140.10">
    <property type="entry name" value="Butyryl-CoA Dehydrogenase, subunit A, domain 3"/>
    <property type="match status" value="1"/>
</dbReference>
<evidence type="ECO:0000259" key="9">
    <source>
        <dbReference type="Pfam" id="PF02771"/>
    </source>
</evidence>
<dbReference type="SUPFAM" id="SSF56645">
    <property type="entry name" value="Acyl-CoA dehydrogenase NM domain-like"/>
    <property type="match status" value="1"/>
</dbReference>
<evidence type="ECO:0000313" key="10">
    <source>
        <dbReference type="EMBL" id="KAA2252615.1"/>
    </source>
</evidence>
<comment type="cofactor">
    <cofactor evidence="1 6">
        <name>FAD</name>
        <dbReference type="ChEBI" id="CHEBI:57692"/>
    </cofactor>
</comment>
<feature type="domain" description="Acyl-CoA dehydrogenase/oxidase C-terminal" evidence="7">
    <location>
        <begin position="226"/>
        <end position="370"/>
    </location>
</feature>
<gene>
    <name evidence="10" type="ORF">F0L68_35405</name>
</gene>
<protein>
    <submittedName>
        <fullName evidence="10">Acyl-CoA dehydrogenase</fullName>
    </submittedName>
</protein>
<dbReference type="GO" id="GO:0050660">
    <property type="term" value="F:flavin adenine dinucleotide binding"/>
    <property type="evidence" value="ECO:0007669"/>
    <property type="project" value="InterPro"/>
</dbReference>
<dbReference type="Gene3D" id="1.10.540.10">
    <property type="entry name" value="Acyl-CoA dehydrogenase/oxidase, N-terminal domain"/>
    <property type="match status" value="1"/>
</dbReference>
<evidence type="ECO:0000256" key="4">
    <source>
        <dbReference type="ARBA" id="ARBA00022827"/>
    </source>
</evidence>
<comment type="similarity">
    <text evidence="2 6">Belongs to the acyl-CoA dehydrogenase family.</text>
</comment>
<comment type="caution">
    <text evidence="10">The sequence shown here is derived from an EMBL/GenBank/DDBJ whole genome shotgun (WGS) entry which is preliminary data.</text>
</comment>
<keyword evidence="4 6" id="KW-0274">FAD</keyword>
<dbReference type="Pfam" id="PF02771">
    <property type="entry name" value="Acyl-CoA_dh_N"/>
    <property type="match status" value="1"/>
</dbReference>
<dbReference type="Gene3D" id="2.40.110.10">
    <property type="entry name" value="Butyryl-CoA Dehydrogenase, subunit A, domain 2"/>
    <property type="match status" value="1"/>
</dbReference>
<evidence type="ECO:0000256" key="5">
    <source>
        <dbReference type="ARBA" id="ARBA00023002"/>
    </source>
</evidence>
<dbReference type="InterPro" id="IPR036250">
    <property type="entry name" value="AcylCo_DH-like_C"/>
</dbReference>